<dbReference type="SUPFAM" id="SSF109604">
    <property type="entry name" value="HD-domain/PDEase-like"/>
    <property type="match status" value="2"/>
</dbReference>
<dbReference type="InterPro" id="IPR037522">
    <property type="entry name" value="HD_GYP_dom"/>
</dbReference>
<gene>
    <name evidence="4" type="ORF">CP960_08560</name>
</gene>
<evidence type="ECO:0000256" key="2">
    <source>
        <dbReference type="SAM" id="Phobius"/>
    </source>
</evidence>
<dbReference type="AlphaFoldDB" id="A0A2N1J287"/>
<dbReference type="Gene3D" id="1.10.3210.10">
    <property type="entry name" value="Hypothetical protein af1432"/>
    <property type="match status" value="2"/>
</dbReference>
<feature type="coiled-coil region" evidence="1">
    <location>
        <begin position="46"/>
        <end position="73"/>
    </location>
</feature>
<dbReference type="Pfam" id="PF22673">
    <property type="entry name" value="MCP-like_PDC_1"/>
    <property type="match status" value="1"/>
</dbReference>
<keyword evidence="2" id="KW-0472">Membrane</keyword>
<sequence>MERKKFYIKIRPTISVILVLLIASVISFTLILQYNFSLDLAKNATKDNFSQISEKLEQRLENLDKRHNDLISILQLYKQIDKTPEKNKRHPLLKLITTALDNNKHIYALYVGHKDDSFYEVINLNISERLRKKYHAKKDDRWLIVKIYKENGLTIRYDEYLNKDLKQLRSTRTKSTYRPTLRPWYKQAIKDKSIIRTEPYLFTNLNSLGVTYAKKTNNQNSVIGLDLSLESLDNFLKNQLLIEKQNIYLVKKGVKVISKAGINLKQKELNKLLKNKIENLINNNTNLKSFIMQIDNIDYFIHFSKIKSIYKNKDYLLITVPQDIIMQPYTDRIFYSFLMTLALLTFTIPLIWYSTKVLVTPIEELEKQNNKILKREFTKVKDINTNIKELDELSKSLVNMSKSLKDYEDKQQELMDSFIKLIASAIDAKSKYTGGHCARVPELTMLIAKKATICDEGIFKDFNLKSEDEKRELSVAAWLHDCGKVTTPEYVVDKATKLETIYNRIHEIRTRFEVMYRDKVIQMYKNIVKGEDKKQEETKLHHEYIKLQEEFKIVANSNIGSEFMSDEDIEKIKQISKKEWIRYFDNTLGLSKDEEARLDKSKSQTPCKEYLLSDKKEHIIKRNSDDIKDYDKYNFKVDIPKHLYNLGEIYNLCIKKGTLTKEERFKINEHMMMSIIMLEQLPFNENLKRVPEYAGAHHETLIGTGYPRKLKKEDMSIPARIMAVADIFEALTASDRPYKKAKTLSESIKILKFMVEDKHIDEDIFKLFLTSGAYKEYARKYLKQEQIDDVDISLYI</sequence>
<dbReference type="SMART" id="SM00471">
    <property type="entry name" value="HDc"/>
    <property type="match status" value="1"/>
</dbReference>
<keyword evidence="2" id="KW-1133">Transmembrane helix</keyword>
<keyword evidence="1" id="KW-0175">Coiled coil</keyword>
<feature type="transmembrane region" description="Helical" evidence="2">
    <location>
        <begin position="12"/>
        <end position="36"/>
    </location>
</feature>
<dbReference type="PANTHER" id="PTHR45228:SF5">
    <property type="entry name" value="CYCLIC DI-GMP PHOSPHODIESTERASE VC_1348-RELATED"/>
    <property type="match status" value="1"/>
</dbReference>
<dbReference type="RefSeq" id="WP_101185002.1">
    <property type="nucleotide sequence ID" value="NZ_CP031218.1"/>
</dbReference>
<dbReference type="InterPro" id="IPR052020">
    <property type="entry name" value="Cyclic_di-GMP/3'3'-cGAMP_PDE"/>
</dbReference>
<feature type="coiled-coil region" evidence="1">
    <location>
        <begin position="390"/>
        <end position="417"/>
    </location>
</feature>
<dbReference type="Proteomes" id="UP000233248">
    <property type="component" value="Unassembled WGS sequence"/>
</dbReference>
<dbReference type="CDD" id="cd00077">
    <property type="entry name" value="HDc"/>
    <property type="match status" value="1"/>
</dbReference>
<evidence type="ECO:0000259" key="3">
    <source>
        <dbReference type="PROSITE" id="PS51832"/>
    </source>
</evidence>
<evidence type="ECO:0000313" key="5">
    <source>
        <dbReference type="Proteomes" id="UP000233248"/>
    </source>
</evidence>
<dbReference type="KEGG" id="ahs:AHALO_1742"/>
<accession>A0A2N1J287</accession>
<evidence type="ECO:0000313" key="4">
    <source>
        <dbReference type="EMBL" id="PKI80592.1"/>
    </source>
</evidence>
<comment type="caution">
    <text evidence="4">The sequence shown here is derived from an EMBL/GenBank/DDBJ whole genome shotgun (WGS) entry which is preliminary data.</text>
</comment>
<evidence type="ECO:0000256" key="1">
    <source>
        <dbReference type="SAM" id="Coils"/>
    </source>
</evidence>
<dbReference type="PROSITE" id="PS51832">
    <property type="entry name" value="HD_GYP"/>
    <property type="match status" value="1"/>
</dbReference>
<keyword evidence="2" id="KW-0812">Transmembrane</keyword>
<organism evidence="4 5">
    <name type="scientific">Malaciobacter halophilus</name>
    <dbReference type="NCBI Taxonomy" id="197482"/>
    <lineage>
        <taxon>Bacteria</taxon>
        <taxon>Pseudomonadati</taxon>
        <taxon>Campylobacterota</taxon>
        <taxon>Epsilonproteobacteria</taxon>
        <taxon>Campylobacterales</taxon>
        <taxon>Arcobacteraceae</taxon>
        <taxon>Malaciobacter</taxon>
    </lineage>
</organism>
<dbReference type="OrthoDB" id="9769359at2"/>
<name>A0A2N1J287_9BACT</name>
<dbReference type="SUPFAM" id="SSF103190">
    <property type="entry name" value="Sensory domain-like"/>
    <property type="match status" value="1"/>
</dbReference>
<dbReference type="InterPro" id="IPR003607">
    <property type="entry name" value="HD/PDEase_dom"/>
</dbReference>
<feature type="domain" description="HD-GYP" evidence="3">
    <location>
        <begin position="574"/>
        <end position="783"/>
    </location>
</feature>
<keyword evidence="5" id="KW-1185">Reference proteome</keyword>
<dbReference type="Gene3D" id="6.10.340.10">
    <property type="match status" value="1"/>
</dbReference>
<proteinExistence type="predicted"/>
<dbReference type="Gene3D" id="3.30.450.20">
    <property type="entry name" value="PAS domain"/>
    <property type="match status" value="1"/>
</dbReference>
<dbReference type="PANTHER" id="PTHR45228">
    <property type="entry name" value="CYCLIC DI-GMP PHOSPHODIESTERASE TM_0186-RELATED"/>
    <property type="match status" value="1"/>
</dbReference>
<dbReference type="EMBL" id="NXIF01000032">
    <property type="protein sequence ID" value="PKI80592.1"/>
    <property type="molecule type" value="Genomic_DNA"/>
</dbReference>
<feature type="transmembrane region" description="Helical" evidence="2">
    <location>
        <begin position="333"/>
        <end position="353"/>
    </location>
</feature>
<reference evidence="4 5" key="1">
    <citation type="submission" date="2017-09" db="EMBL/GenBank/DDBJ databases">
        <title>Genomics of the genus Arcobacter.</title>
        <authorList>
            <person name="Perez-Cataluna A."/>
            <person name="Figueras M.J."/>
            <person name="Salas-Masso N."/>
        </authorList>
    </citation>
    <scope>NUCLEOTIDE SEQUENCE [LARGE SCALE GENOMIC DNA]</scope>
    <source>
        <strain evidence="4 5">DSM 18005</strain>
    </source>
</reference>
<dbReference type="Pfam" id="PF13487">
    <property type="entry name" value="HD_5"/>
    <property type="match status" value="1"/>
</dbReference>
<protein>
    <submittedName>
        <fullName evidence="4">Amino acid ABC transporter</fullName>
    </submittedName>
</protein>
<dbReference type="InterPro" id="IPR029151">
    <property type="entry name" value="Sensor-like_sf"/>
</dbReference>